<evidence type="ECO:0000256" key="5">
    <source>
        <dbReference type="SAM" id="Phobius"/>
    </source>
</evidence>
<keyword evidence="4 5" id="KW-0472">Membrane</keyword>
<feature type="transmembrane region" description="Helical" evidence="5">
    <location>
        <begin position="338"/>
        <end position="356"/>
    </location>
</feature>
<dbReference type="PANTHER" id="PTHR42718">
    <property type="entry name" value="MAJOR FACILITATOR SUPERFAMILY MULTIDRUG TRANSPORTER MFSC"/>
    <property type="match status" value="1"/>
</dbReference>
<dbReference type="PANTHER" id="PTHR42718:SF39">
    <property type="entry name" value="ACTINORHODIN TRANSPORTER-RELATED"/>
    <property type="match status" value="1"/>
</dbReference>
<dbReference type="InterPro" id="IPR020846">
    <property type="entry name" value="MFS_dom"/>
</dbReference>
<dbReference type="InterPro" id="IPR011701">
    <property type="entry name" value="MFS"/>
</dbReference>
<dbReference type="OrthoDB" id="2414439at2"/>
<dbReference type="GO" id="GO:0016020">
    <property type="term" value="C:membrane"/>
    <property type="evidence" value="ECO:0007669"/>
    <property type="project" value="UniProtKB-SubCell"/>
</dbReference>
<feature type="domain" description="Major facilitator superfamily (MFS) profile" evidence="6">
    <location>
        <begin position="12"/>
        <end position="472"/>
    </location>
</feature>
<evidence type="ECO:0000256" key="3">
    <source>
        <dbReference type="ARBA" id="ARBA00022989"/>
    </source>
</evidence>
<feature type="transmembrane region" description="Helical" evidence="5">
    <location>
        <begin position="171"/>
        <end position="190"/>
    </location>
</feature>
<comment type="subcellular location">
    <subcellularLocation>
        <location evidence="1">Membrane</location>
        <topology evidence="1">Multi-pass membrane protein</topology>
    </subcellularLocation>
</comment>
<dbReference type="PROSITE" id="PS50850">
    <property type="entry name" value="MFS"/>
    <property type="match status" value="1"/>
</dbReference>
<feature type="transmembrane region" description="Helical" evidence="5">
    <location>
        <begin position="227"/>
        <end position="249"/>
    </location>
</feature>
<feature type="transmembrane region" description="Helical" evidence="5">
    <location>
        <begin position="48"/>
        <end position="66"/>
    </location>
</feature>
<protein>
    <submittedName>
        <fullName evidence="7">Drug resistance transporter, EmrB/QacA subfamily</fullName>
    </submittedName>
</protein>
<keyword evidence="2 5" id="KW-0812">Transmembrane</keyword>
<name>A0A1X7NV51_9HYPH</name>
<dbReference type="Gene3D" id="1.20.1720.10">
    <property type="entry name" value="Multidrug resistance protein D"/>
    <property type="match status" value="1"/>
</dbReference>
<feature type="transmembrane region" description="Helical" evidence="5">
    <location>
        <begin position="202"/>
        <end position="221"/>
    </location>
</feature>
<dbReference type="Pfam" id="PF07690">
    <property type="entry name" value="MFS_1"/>
    <property type="match status" value="2"/>
</dbReference>
<evidence type="ECO:0000256" key="1">
    <source>
        <dbReference type="ARBA" id="ARBA00004141"/>
    </source>
</evidence>
<proteinExistence type="predicted"/>
<dbReference type="GO" id="GO:0022857">
    <property type="term" value="F:transmembrane transporter activity"/>
    <property type="evidence" value="ECO:0007669"/>
    <property type="project" value="InterPro"/>
</dbReference>
<keyword evidence="3 5" id="KW-1133">Transmembrane helix</keyword>
<dbReference type="Gene3D" id="1.20.1250.20">
    <property type="entry name" value="MFS general substrate transporter like domains"/>
    <property type="match status" value="1"/>
</dbReference>
<feature type="transmembrane region" description="Helical" evidence="5">
    <location>
        <begin position="303"/>
        <end position="326"/>
    </location>
</feature>
<dbReference type="InterPro" id="IPR036259">
    <property type="entry name" value="MFS_trans_sf"/>
</dbReference>
<dbReference type="SUPFAM" id="SSF103473">
    <property type="entry name" value="MFS general substrate transporter"/>
    <property type="match status" value="1"/>
</dbReference>
<organism evidence="7 8">
    <name type="scientific">Mesorhizobium australicum</name>
    <dbReference type="NCBI Taxonomy" id="536018"/>
    <lineage>
        <taxon>Bacteria</taxon>
        <taxon>Pseudomonadati</taxon>
        <taxon>Pseudomonadota</taxon>
        <taxon>Alphaproteobacteria</taxon>
        <taxon>Hyphomicrobiales</taxon>
        <taxon>Phyllobacteriaceae</taxon>
        <taxon>Mesorhizobium</taxon>
    </lineage>
</organism>
<gene>
    <name evidence="7" type="ORF">SAMN02982922_2689</name>
</gene>
<dbReference type="PRINTS" id="PR01036">
    <property type="entry name" value="TCRTETB"/>
</dbReference>
<reference evidence="7 8" key="1">
    <citation type="submission" date="2017-04" db="EMBL/GenBank/DDBJ databases">
        <authorList>
            <person name="Afonso C.L."/>
            <person name="Miller P.J."/>
            <person name="Scott M.A."/>
            <person name="Spackman E."/>
            <person name="Goraichik I."/>
            <person name="Dimitrov K.M."/>
            <person name="Suarez D.L."/>
            <person name="Swayne D.E."/>
        </authorList>
    </citation>
    <scope>NUCLEOTIDE SEQUENCE [LARGE SCALE GENOMIC DNA]</scope>
    <source>
        <strain evidence="7 8">B5P</strain>
    </source>
</reference>
<sequence>MSVPAYPRRWAALFTLLAAAFMNMVDVSIVNVALPRLQASLGASSSEIEWVVAAYVLAFALALLPFGRLGDQIGRKRMFMTGVAGFTFFSALCGLAPTTEVLIGARILQGLTGAMMMPQVLAIAQSMFPPEERAHAFSFFGLTAGLGSVTGPLLGGLLIGGDFFGLDWRPIFLVNIPIGIAVLLAARAIVPATERHPNLTNDWGGIAIAVVSILLVIFPLIEGHTLGWPLWTFAMLAAGIIGAALFVLYERSRADRGLSQLLPASLLANGNFVLGGGMVLIFFSGSMAVFLFLAIFLQQGFGFTPLMAGLTTMPFPVGVLVASILNGRIGSRWHRQRIATGALILLCGMAWLRSVVQSVGDAVDHWQFLAPLLLSGLGMGTAIAPLMQTALASVEPRDAGSGAGSLQSFQQLGSAFGIAIAGQIFFSSLTGGFASGAGPHPAFIGALSAALVYSLCSFLAVALLVLFLKRPVRLAAGPQAAQPVPVEA</sequence>
<dbReference type="CDD" id="cd17321">
    <property type="entry name" value="MFS_MMR_MDR_like"/>
    <property type="match status" value="1"/>
</dbReference>
<keyword evidence="8" id="KW-1185">Reference proteome</keyword>
<feature type="transmembrane region" description="Helical" evidence="5">
    <location>
        <begin position="412"/>
        <end position="436"/>
    </location>
</feature>
<feature type="transmembrane region" description="Helical" evidence="5">
    <location>
        <begin position="368"/>
        <end position="391"/>
    </location>
</feature>
<accession>A0A1X7NV51</accession>
<evidence type="ECO:0000256" key="4">
    <source>
        <dbReference type="ARBA" id="ARBA00023136"/>
    </source>
</evidence>
<feature type="transmembrane region" description="Helical" evidence="5">
    <location>
        <begin position="103"/>
        <end position="124"/>
    </location>
</feature>
<evidence type="ECO:0000259" key="6">
    <source>
        <dbReference type="PROSITE" id="PS50850"/>
    </source>
</evidence>
<dbReference type="EMBL" id="FXBL01000004">
    <property type="protein sequence ID" value="SMH42095.1"/>
    <property type="molecule type" value="Genomic_DNA"/>
</dbReference>
<feature type="transmembrane region" description="Helical" evidence="5">
    <location>
        <begin position="78"/>
        <end position="97"/>
    </location>
</feature>
<dbReference type="AlphaFoldDB" id="A0A1X7NV51"/>
<feature type="transmembrane region" description="Helical" evidence="5">
    <location>
        <begin position="442"/>
        <end position="468"/>
    </location>
</feature>
<evidence type="ECO:0000313" key="7">
    <source>
        <dbReference type="EMBL" id="SMH42095.1"/>
    </source>
</evidence>
<dbReference type="Proteomes" id="UP000193083">
    <property type="component" value="Unassembled WGS sequence"/>
</dbReference>
<evidence type="ECO:0000256" key="2">
    <source>
        <dbReference type="ARBA" id="ARBA00022692"/>
    </source>
</evidence>
<dbReference type="RefSeq" id="WP_085464604.1">
    <property type="nucleotide sequence ID" value="NZ_FXBL01000004.1"/>
</dbReference>
<evidence type="ECO:0000313" key="8">
    <source>
        <dbReference type="Proteomes" id="UP000193083"/>
    </source>
</evidence>
<feature type="transmembrane region" description="Helical" evidence="5">
    <location>
        <begin position="136"/>
        <end position="159"/>
    </location>
</feature>
<feature type="transmembrane region" description="Helical" evidence="5">
    <location>
        <begin position="270"/>
        <end position="297"/>
    </location>
</feature>